<reference evidence="9" key="1">
    <citation type="submission" date="2023-06" db="EMBL/GenBank/DDBJ databases">
        <authorList>
            <person name="Zeman M."/>
            <person name="Kubasova T."/>
            <person name="Jahodarova E."/>
            <person name="Nykrynova M."/>
            <person name="Rychlik I."/>
        </authorList>
    </citation>
    <scope>NUCLEOTIDE SEQUENCE</scope>
    <source>
        <strain evidence="9">ET15</strain>
        <strain evidence="8">ET37</strain>
    </source>
</reference>
<evidence type="ECO:0000313" key="8">
    <source>
        <dbReference type="EMBL" id="MDN0023105.1"/>
    </source>
</evidence>
<comment type="cofactor">
    <cofactor evidence="1">
        <name>[4Fe-4S] cluster</name>
        <dbReference type="ChEBI" id="CHEBI:49883"/>
    </cofactor>
</comment>
<dbReference type="RefSeq" id="WP_273530922.1">
    <property type="nucleotide sequence ID" value="NZ_CALUKV010000002.1"/>
</dbReference>
<dbReference type="AlphaFoldDB" id="A0AAW7JQK8"/>
<keyword evidence="3" id="KW-0949">S-adenosyl-L-methionine</keyword>
<evidence type="ECO:0000256" key="5">
    <source>
        <dbReference type="ARBA" id="ARBA00023004"/>
    </source>
</evidence>
<dbReference type="GO" id="GO:0003824">
    <property type="term" value="F:catalytic activity"/>
    <property type="evidence" value="ECO:0007669"/>
    <property type="project" value="InterPro"/>
</dbReference>
<dbReference type="InterPro" id="IPR058240">
    <property type="entry name" value="rSAM_sf"/>
</dbReference>
<dbReference type="CDD" id="cd01335">
    <property type="entry name" value="Radical_SAM"/>
    <property type="match status" value="1"/>
</dbReference>
<keyword evidence="10" id="KW-1185">Reference proteome</keyword>
<protein>
    <submittedName>
        <fullName evidence="9">Radical SAM protein</fullName>
    </submittedName>
</protein>
<dbReference type="SFLD" id="SFLDG01083">
    <property type="entry name" value="Uncharacterised_Radical_SAM_Su"/>
    <property type="match status" value="1"/>
</dbReference>
<keyword evidence="6" id="KW-0411">Iron-sulfur</keyword>
<dbReference type="GO" id="GO:0051539">
    <property type="term" value="F:4 iron, 4 sulfur cluster binding"/>
    <property type="evidence" value="ECO:0007669"/>
    <property type="project" value="UniProtKB-KW"/>
</dbReference>
<dbReference type="Proteomes" id="UP001167831">
    <property type="component" value="Unassembled WGS sequence"/>
</dbReference>
<dbReference type="EMBL" id="JAUEIF010000004">
    <property type="protein sequence ID" value="MDN0025180.1"/>
    <property type="molecule type" value="Genomic_DNA"/>
</dbReference>
<evidence type="ECO:0000256" key="3">
    <source>
        <dbReference type="ARBA" id="ARBA00022691"/>
    </source>
</evidence>
<organism evidence="9 11">
    <name type="scientific">Leyella lascolaii</name>
    <dbReference type="NCBI Taxonomy" id="1776379"/>
    <lineage>
        <taxon>Bacteria</taxon>
        <taxon>Pseudomonadati</taxon>
        <taxon>Bacteroidota</taxon>
        <taxon>Bacteroidia</taxon>
        <taxon>Bacteroidales</taxon>
        <taxon>Prevotellaceae</taxon>
        <taxon>Leyella</taxon>
    </lineage>
</organism>
<feature type="domain" description="Radical SAM core" evidence="7">
    <location>
        <begin position="17"/>
        <end position="255"/>
    </location>
</feature>
<keyword evidence="4" id="KW-0479">Metal-binding</keyword>
<dbReference type="PANTHER" id="PTHR43787:SF11">
    <property type="entry name" value="UPF0026 PROTEIN SLR1464"/>
    <property type="match status" value="1"/>
</dbReference>
<proteinExistence type="predicted"/>
<gene>
    <name evidence="8" type="ORF">QVN81_08755</name>
    <name evidence="9" type="ORF">QVN84_06545</name>
</gene>
<comment type="caution">
    <text evidence="9">The sequence shown here is derived from an EMBL/GenBank/DDBJ whole genome shotgun (WGS) entry which is preliminary data.</text>
</comment>
<evidence type="ECO:0000313" key="9">
    <source>
        <dbReference type="EMBL" id="MDN0025180.1"/>
    </source>
</evidence>
<dbReference type="InterPro" id="IPR013785">
    <property type="entry name" value="Aldolase_TIM"/>
</dbReference>
<evidence type="ECO:0000256" key="4">
    <source>
        <dbReference type="ARBA" id="ARBA00022723"/>
    </source>
</evidence>
<evidence type="ECO:0000256" key="2">
    <source>
        <dbReference type="ARBA" id="ARBA00022485"/>
    </source>
</evidence>
<dbReference type="PROSITE" id="PS51918">
    <property type="entry name" value="RADICAL_SAM"/>
    <property type="match status" value="1"/>
</dbReference>
<dbReference type="Proteomes" id="UP001168478">
    <property type="component" value="Unassembled WGS sequence"/>
</dbReference>
<reference evidence="9" key="2">
    <citation type="submission" date="2023-08" db="EMBL/GenBank/DDBJ databases">
        <title>Identification and characterization of horizontal gene transfer across gut microbiota members of farm animals based on homology search.</title>
        <authorList>
            <person name="Schwarzerova J."/>
            <person name="Nykrynova M."/>
            <person name="Jureckova K."/>
            <person name="Cejkova D."/>
            <person name="Rychlik I."/>
        </authorList>
    </citation>
    <scope>NUCLEOTIDE SEQUENCE</scope>
    <source>
        <strain evidence="9">ET15</strain>
        <strain evidence="8">ET37</strain>
    </source>
</reference>
<evidence type="ECO:0000256" key="6">
    <source>
        <dbReference type="ARBA" id="ARBA00023014"/>
    </source>
</evidence>
<dbReference type="Pfam" id="PF04055">
    <property type="entry name" value="Radical_SAM"/>
    <property type="match status" value="1"/>
</dbReference>
<evidence type="ECO:0000313" key="10">
    <source>
        <dbReference type="Proteomes" id="UP001167831"/>
    </source>
</evidence>
<dbReference type="GO" id="GO:0046872">
    <property type="term" value="F:metal ion binding"/>
    <property type="evidence" value="ECO:0007669"/>
    <property type="project" value="UniProtKB-KW"/>
</dbReference>
<sequence>MATIIYPSPIFGPVHSRRLGTSLGINLQPADGKVCTFDCIYCECGFNADRIPALRRPSREQVAEALENRLRRMKEDGERPDVLTFAGNGEPTGHPQFEEIIDDTVRLRDRYFPDARISVLSNSTFIHREGVRRALMKVDNNILKLDTVDPEYIAMTDRPASRSYDVRKIIELMKLFHGHVIIQTMFMKGTDDNGNDVDNTGDRYVAPWLDALKEIGPEEVMIYTIDRETPERGLLKAGKEELDAIRMRVERLGIECTASY</sequence>
<dbReference type="EMBL" id="JAUEIE010000008">
    <property type="protein sequence ID" value="MDN0023105.1"/>
    <property type="molecule type" value="Genomic_DNA"/>
</dbReference>
<dbReference type="SUPFAM" id="SSF102114">
    <property type="entry name" value="Radical SAM enzymes"/>
    <property type="match status" value="1"/>
</dbReference>
<dbReference type="Gene3D" id="3.20.20.70">
    <property type="entry name" value="Aldolase class I"/>
    <property type="match status" value="1"/>
</dbReference>
<evidence type="ECO:0000259" key="7">
    <source>
        <dbReference type="PROSITE" id="PS51918"/>
    </source>
</evidence>
<keyword evidence="5" id="KW-0408">Iron</keyword>
<dbReference type="InterPro" id="IPR007197">
    <property type="entry name" value="rSAM"/>
</dbReference>
<evidence type="ECO:0000256" key="1">
    <source>
        <dbReference type="ARBA" id="ARBA00001966"/>
    </source>
</evidence>
<dbReference type="InterPro" id="IPR040084">
    <property type="entry name" value="GTPase_Obg"/>
</dbReference>
<keyword evidence="2" id="KW-0004">4Fe-4S</keyword>
<dbReference type="SFLD" id="SFLDS00029">
    <property type="entry name" value="Radical_SAM"/>
    <property type="match status" value="1"/>
</dbReference>
<evidence type="ECO:0000313" key="11">
    <source>
        <dbReference type="Proteomes" id="UP001168478"/>
    </source>
</evidence>
<accession>A0AAW7JQK8</accession>
<dbReference type="PANTHER" id="PTHR43787">
    <property type="entry name" value="FEMO COFACTOR BIOSYNTHESIS PROTEIN NIFB-RELATED"/>
    <property type="match status" value="1"/>
</dbReference>
<name>A0AAW7JQK8_9BACT</name>